<sequence length="273" mass="32236">MNNKNNNNFVDILNKENQFLRNKNQTLNDQNTSLYKIIHDMKELMIKFNNFPKVIKYYENELKEKNNEIVDIKKKSDEEFNALNNSINKQIEYDNIEKKNKEDIIEGLKKTVQEIENQKYIDSNEYENQLIDLKSKIKIFLEKEKEYIKIESDLKSEKEWIINTKNNEILIAQNSKKDIEKQLNEITRENEMLKKQILNYQQTIKNTQQQIQQRPTGNISYLNISPSSSTSSTNDEYQSKSNIPANNTSSTSSNHLSLPNNKKSISITRKSNW</sequence>
<protein>
    <submittedName>
        <fullName evidence="3">Uncharacterized protein</fullName>
    </submittedName>
</protein>
<dbReference type="VEuPathDB" id="AmoebaDB:DICPUDRAFT_79692"/>
<evidence type="ECO:0000313" key="4">
    <source>
        <dbReference type="Proteomes" id="UP000001064"/>
    </source>
</evidence>
<feature type="compositionally biased region" description="Polar residues" evidence="2">
    <location>
        <begin position="262"/>
        <end position="273"/>
    </location>
</feature>
<dbReference type="EMBL" id="GL871093">
    <property type="protein sequence ID" value="EGC34537.1"/>
    <property type="molecule type" value="Genomic_DNA"/>
</dbReference>
<reference evidence="4" key="1">
    <citation type="journal article" date="2011" name="Genome Biol.">
        <title>Comparative genomics of the social amoebae Dictyostelium discoideum and Dictyostelium purpureum.</title>
        <authorList>
            <consortium name="US DOE Joint Genome Institute (JGI-PGF)"/>
            <person name="Sucgang R."/>
            <person name="Kuo A."/>
            <person name="Tian X."/>
            <person name="Salerno W."/>
            <person name="Parikh A."/>
            <person name="Feasley C.L."/>
            <person name="Dalin E."/>
            <person name="Tu H."/>
            <person name="Huang E."/>
            <person name="Barry K."/>
            <person name="Lindquist E."/>
            <person name="Shapiro H."/>
            <person name="Bruce D."/>
            <person name="Schmutz J."/>
            <person name="Salamov A."/>
            <person name="Fey P."/>
            <person name="Gaudet P."/>
            <person name="Anjard C."/>
            <person name="Babu M.M."/>
            <person name="Basu S."/>
            <person name="Bushmanova Y."/>
            <person name="van der Wel H."/>
            <person name="Katoh-Kurasawa M."/>
            <person name="Dinh C."/>
            <person name="Coutinho P.M."/>
            <person name="Saito T."/>
            <person name="Elias M."/>
            <person name="Schaap P."/>
            <person name="Kay R.R."/>
            <person name="Henrissat B."/>
            <person name="Eichinger L."/>
            <person name="Rivero F."/>
            <person name="Putnam N.H."/>
            <person name="West C.M."/>
            <person name="Loomis W.F."/>
            <person name="Chisholm R.L."/>
            <person name="Shaulsky G."/>
            <person name="Strassmann J.E."/>
            <person name="Queller D.C."/>
            <person name="Kuspa A."/>
            <person name="Grigoriev I.V."/>
        </authorList>
    </citation>
    <scope>NUCLEOTIDE SEQUENCE [LARGE SCALE GENOMIC DNA]</scope>
    <source>
        <strain evidence="4">QSDP1</strain>
    </source>
</reference>
<feature type="compositionally biased region" description="Low complexity" evidence="2">
    <location>
        <begin position="241"/>
        <end position="261"/>
    </location>
</feature>
<evidence type="ECO:0000313" key="3">
    <source>
        <dbReference type="EMBL" id="EGC34537.1"/>
    </source>
</evidence>
<accession>F0ZNC1</accession>
<dbReference type="KEGG" id="dpp:DICPUDRAFT_79692"/>
<dbReference type="InParanoid" id="F0ZNC1"/>
<feature type="compositionally biased region" description="Polar residues" evidence="2">
    <location>
        <begin position="214"/>
        <end position="224"/>
    </location>
</feature>
<dbReference type="Proteomes" id="UP000001064">
    <property type="component" value="Unassembled WGS sequence"/>
</dbReference>
<dbReference type="GeneID" id="10499595"/>
<dbReference type="AlphaFoldDB" id="F0ZNC1"/>
<proteinExistence type="predicted"/>
<keyword evidence="4" id="KW-1185">Reference proteome</keyword>
<evidence type="ECO:0000256" key="1">
    <source>
        <dbReference type="SAM" id="Coils"/>
    </source>
</evidence>
<organism evidence="3 4">
    <name type="scientific">Dictyostelium purpureum</name>
    <name type="common">Slime mold</name>
    <dbReference type="NCBI Taxonomy" id="5786"/>
    <lineage>
        <taxon>Eukaryota</taxon>
        <taxon>Amoebozoa</taxon>
        <taxon>Evosea</taxon>
        <taxon>Eumycetozoa</taxon>
        <taxon>Dictyostelia</taxon>
        <taxon>Dictyosteliales</taxon>
        <taxon>Dictyosteliaceae</taxon>
        <taxon>Dictyostelium</taxon>
    </lineage>
</organism>
<name>F0ZNC1_DICPU</name>
<keyword evidence="1" id="KW-0175">Coiled coil</keyword>
<feature type="coiled-coil region" evidence="1">
    <location>
        <begin position="55"/>
        <end position="210"/>
    </location>
</feature>
<gene>
    <name evidence="3" type="ORF">DICPUDRAFT_79692</name>
</gene>
<feature type="region of interest" description="Disordered" evidence="2">
    <location>
        <begin position="213"/>
        <end position="273"/>
    </location>
</feature>
<dbReference type="RefSeq" id="XP_003288913.1">
    <property type="nucleotide sequence ID" value="XM_003288865.1"/>
</dbReference>
<evidence type="ECO:0000256" key="2">
    <source>
        <dbReference type="SAM" id="MobiDB-lite"/>
    </source>
</evidence>